<dbReference type="Gene3D" id="3.90.430.10">
    <property type="entry name" value="Copper fist DNA-binding domain"/>
    <property type="match status" value="1"/>
</dbReference>
<dbReference type="EMBL" id="MCGR01000049">
    <property type="protein sequence ID" value="ORY72910.1"/>
    <property type="molecule type" value="Genomic_DNA"/>
</dbReference>
<keyword evidence="5" id="KW-0805">Transcription regulation</keyword>
<keyword evidence="10" id="KW-1185">Reference proteome</keyword>
<reference evidence="9 10" key="1">
    <citation type="submission" date="2016-07" db="EMBL/GenBank/DDBJ databases">
        <title>Pervasive Adenine N6-methylation of Active Genes in Fungi.</title>
        <authorList>
            <consortium name="DOE Joint Genome Institute"/>
            <person name="Mondo S.J."/>
            <person name="Dannebaum R.O."/>
            <person name="Kuo R.C."/>
            <person name="Labutti K."/>
            <person name="Haridas S."/>
            <person name="Kuo A."/>
            <person name="Salamov A."/>
            <person name="Ahrendt S.R."/>
            <person name="Lipzen A."/>
            <person name="Sullivan W."/>
            <person name="Andreopoulos W.B."/>
            <person name="Clum A."/>
            <person name="Lindquist E."/>
            <person name="Daum C."/>
            <person name="Ramamoorthy G.K."/>
            <person name="Gryganskyi A."/>
            <person name="Culley D."/>
            <person name="Magnuson J.K."/>
            <person name="James T.Y."/>
            <person name="O'Malley M.A."/>
            <person name="Stajich J.E."/>
            <person name="Spatafora J.W."/>
            <person name="Visel A."/>
            <person name="Grigoriev I.V."/>
        </authorList>
    </citation>
    <scope>NUCLEOTIDE SEQUENCE [LARGE SCALE GENOMIC DNA]</scope>
    <source>
        <strain evidence="9 10">62-1032</strain>
    </source>
</reference>
<dbReference type="GO" id="GO:0005507">
    <property type="term" value="F:copper ion binding"/>
    <property type="evidence" value="ECO:0007669"/>
    <property type="project" value="InterPro"/>
</dbReference>
<dbReference type="PANTHER" id="PTHR28088">
    <property type="entry name" value="TRANSCRIPTIONAL ACTIVATOR HAA1-RELATED"/>
    <property type="match status" value="1"/>
</dbReference>
<dbReference type="SUPFAM" id="SSF57879">
    <property type="entry name" value="Zinc domain conserved in yeast copper-regulated transcription factors"/>
    <property type="match status" value="1"/>
</dbReference>
<dbReference type="GO" id="GO:0006878">
    <property type="term" value="P:intracellular copper ion homeostasis"/>
    <property type="evidence" value="ECO:0007669"/>
    <property type="project" value="TreeGrafter"/>
</dbReference>
<keyword evidence="4" id="KW-0186">Copper</keyword>
<evidence type="ECO:0000259" key="8">
    <source>
        <dbReference type="PROSITE" id="PS50073"/>
    </source>
</evidence>
<protein>
    <submittedName>
        <fullName evidence="9">Copper fist DNA binding domain-domain-containing protein</fullName>
    </submittedName>
</protein>
<keyword evidence="3" id="KW-0862">Zinc</keyword>
<evidence type="ECO:0000256" key="4">
    <source>
        <dbReference type="ARBA" id="ARBA00023008"/>
    </source>
</evidence>
<feature type="domain" description="Copper-fist" evidence="8">
    <location>
        <begin position="1"/>
        <end position="39"/>
    </location>
</feature>
<dbReference type="GO" id="GO:0000978">
    <property type="term" value="F:RNA polymerase II cis-regulatory region sequence-specific DNA binding"/>
    <property type="evidence" value="ECO:0007669"/>
    <property type="project" value="TreeGrafter"/>
</dbReference>
<comment type="caution">
    <text evidence="9">The sequence shown here is derived from an EMBL/GenBank/DDBJ whole genome shotgun (WGS) entry which is preliminary data.</text>
</comment>
<evidence type="ECO:0000313" key="10">
    <source>
        <dbReference type="Proteomes" id="UP000193467"/>
    </source>
</evidence>
<evidence type="ECO:0000256" key="1">
    <source>
        <dbReference type="ARBA" id="ARBA00004123"/>
    </source>
</evidence>
<accession>A0A1Y2EMV9</accession>
<dbReference type="InterPro" id="IPR051763">
    <property type="entry name" value="Copper_Homeo_Regul"/>
</dbReference>
<evidence type="ECO:0000256" key="2">
    <source>
        <dbReference type="ARBA" id="ARBA00022723"/>
    </source>
</evidence>
<comment type="subcellular location">
    <subcellularLocation>
        <location evidence="1">Nucleus</location>
    </subcellularLocation>
</comment>
<dbReference type="SMART" id="SM01090">
    <property type="entry name" value="Copper-fist"/>
    <property type="match status" value="1"/>
</dbReference>
<dbReference type="PANTHER" id="PTHR28088:SF5">
    <property type="entry name" value="TRANSCRIPTIONAL ACTIVATOR HAA1-RELATED"/>
    <property type="match status" value="1"/>
</dbReference>
<dbReference type="PROSITE" id="PS50073">
    <property type="entry name" value="COPPER_FIST_2"/>
    <property type="match status" value="1"/>
</dbReference>
<dbReference type="GO" id="GO:0005634">
    <property type="term" value="C:nucleus"/>
    <property type="evidence" value="ECO:0007669"/>
    <property type="project" value="UniProtKB-SubCell"/>
</dbReference>
<sequence length="77" mass="8667">MLVDGVKFSCKPCLLGHRSANCGHGDRHLFEVKKKGRPSTQCDECKAKRERTGGHIRCVCPRPEGERRTDDETINKS</sequence>
<dbReference type="AlphaFoldDB" id="A0A1Y2EMV9"/>
<evidence type="ECO:0000256" key="5">
    <source>
        <dbReference type="ARBA" id="ARBA00023015"/>
    </source>
</evidence>
<evidence type="ECO:0000256" key="6">
    <source>
        <dbReference type="ARBA" id="ARBA00023163"/>
    </source>
</evidence>
<dbReference type="SMART" id="SM00412">
    <property type="entry name" value="Cu_FIST"/>
    <property type="match status" value="1"/>
</dbReference>
<dbReference type="InterPro" id="IPR036395">
    <property type="entry name" value="Cu_fist_DNA-bd_dom_sf"/>
</dbReference>
<dbReference type="GO" id="GO:0045944">
    <property type="term" value="P:positive regulation of transcription by RNA polymerase II"/>
    <property type="evidence" value="ECO:0007669"/>
    <property type="project" value="TreeGrafter"/>
</dbReference>
<proteinExistence type="predicted"/>
<dbReference type="PRINTS" id="PR00617">
    <property type="entry name" value="COPPERFIST"/>
</dbReference>
<evidence type="ECO:0000256" key="3">
    <source>
        <dbReference type="ARBA" id="ARBA00022833"/>
    </source>
</evidence>
<dbReference type="GO" id="GO:0006879">
    <property type="term" value="P:intracellular iron ion homeostasis"/>
    <property type="evidence" value="ECO:0007669"/>
    <property type="project" value="TreeGrafter"/>
</dbReference>
<keyword evidence="7" id="KW-0539">Nucleus</keyword>
<dbReference type="STRING" id="106004.A0A1Y2EMV9"/>
<name>A0A1Y2EMV9_9BASI</name>
<keyword evidence="2" id="KW-0479">Metal-binding</keyword>
<organism evidence="9 10">
    <name type="scientific">Leucosporidium creatinivorum</name>
    <dbReference type="NCBI Taxonomy" id="106004"/>
    <lineage>
        <taxon>Eukaryota</taxon>
        <taxon>Fungi</taxon>
        <taxon>Dikarya</taxon>
        <taxon>Basidiomycota</taxon>
        <taxon>Pucciniomycotina</taxon>
        <taxon>Microbotryomycetes</taxon>
        <taxon>Leucosporidiales</taxon>
        <taxon>Leucosporidium</taxon>
    </lineage>
</organism>
<keyword evidence="6" id="KW-0804">Transcription</keyword>
<dbReference type="Pfam" id="PF00649">
    <property type="entry name" value="Copper-fist"/>
    <property type="match status" value="1"/>
</dbReference>
<evidence type="ECO:0000256" key="7">
    <source>
        <dbReference type="ARBA" id="ARBA00023242"/>
    </source>
</evidence>
<dbReference type="InParanoid" id="A0A1Y2EMV9"/>
<dbReference type="Proteomes" id="UP000193467">
    <property type="component" value="Unassembled WGS sequence"/>
</dbReference>
<evidence type="ECO:0000313" key="9">
    <source>
        <dbReference type="EMBL" id="ORY72910.1"/>
    </source>
</evidence>
<dbReference type="FunFam" id="3.90.430.10:FF:000001">
    <property type="entry name" value="Copper fist DNA-binding protein"/>
    <property type="match status" value="1"/>
</dbReference>
<dbReference type="InterPro" id="IPR001083">
    <property type="entry name" value="Cu_fist_DNA-bd_dom"/>
</dbReference>
<gene>
    <name evidence="9" type="ORF">BCR35DRAFT_269168</name>
</gene>
<dbReference type="GO" id="GO:0000981">
    <property type="term" value="F:DNA-binding transcription factor activity, RNA polymerase II-specific"/>
    <property type="evidence" value="ECO:0007669"/>
    <property type="project" value="TreeGrafter"/>
</dbReference>
<dbReference type="OrthoDB" id="5600085at2759"/>